<reference evidence="1" key="1">
    <citation type="submission" date="2023-04" db="EMBL/GenBank/DDBJ databases">
        <title>Colletotrichum limetticola genome sequence.</title>
        <authorList>
            <person name="Baroncelli R."/>
        </authorList>
    </citation>
    <scope>NUCLEOTIDE SEQUENCE</scope>
    <source>
        <strain evidence="1">KLA-Anderson</strain>
    </source>
</reference>
<organism evidence="1 2">
    <name type="scientific">Colletotrichum limetticola</name>
    <dbReference type="NCBI Taxonomy" id="1209924"/>
    <lineage>
        <taxon>Eukaryota</taxon>
        <taxon>Fungi</taxon>
        <taxon>Dikarya</taxon>
        <taxon>Ascomycota</taxon>
        <taxon>Pezizomycotina</taxon>
        <taxon>Sordariomycetes</taxon>
        <taxon>Hypocreomycetidae</taxon>
        <taxon>Glomerellales</taxon>
        <taxon>Glomerellaceae</taxon>
        <taxon>Colletotrichum</taxon>
        <taxon>Colletotrichum acutatum species complex</taxon>
    </lineage>
</organism>
<proteinExistence type="predicted"/>
<keyword evidence="2" id="KW-1185">Reference proteome</keyword>
<name>A0ABQ9PWQ8_9PEZI</name>
<evidence type="ECO:0000313" key="2">
    <source>
        <dbReference type="Proteomes" id="UP001169217"/>
    </source>
</evidence>
<protein>
    <submittedName>
        <fullName evidence="1">Uncharacterized protein</fullName>
    </submittedName>
</protein>
<sequence length="144" mass="14926">MQLRSIALPLSSIYGAFATLPRTFELLAFQNGQRIGCINGYGNIITGSLACYPFNTVGTPVEEVAIRGYEPCSASNGSLVCYQAAEPSSLFGHQVAGTYLDLIGNGTLFSADSLPQTTDTVGVSIDVGANGSVVMAPQVRGLSG</sequence>
<comment type="caution">
    <text evidence="1">The sequence shown here is derived from an EMBL/GenBank/DDBJ whole genome shotgun (WGS) entry which is preliminary data.</text>
</comment>
<gene>
    <name evidence="1" type="ORF">CLIM01_06649</name>
</gene>
<dbReference type="Proteomes" id="UP001169217">
    <property type="component" value="Unassembled WGS sequence"/>
</dbReference>
<dbReference type="EMBL" id="JARUPT010000183">
    <property type="protein sequence ID" value="KAK0375969.1"/>
    <property type="molecule type" value="Genomic_DNA"/>
</dbReference>
<accession>A0ABQ9PWQ8</accession>
<evidence type="ECO:0000313" key="1">
    <source>
        <dbReference type="EMBL" id="KAK0375969.1"/>
    </source>
</evidence>